<feature type="repeat" description="PPR" evidence="3">
    <location>
        <begin position="372"/>
        <end position="406"/>
    </location>
</feature>
<dbReference type="AlphaFoldDB" id="A0A498J1T0"/>
<dbReference type="STRING" id="3750.A0A498J1T0"/>
<proteinExistence type="inferred from homology"/>
<dbReference type="InterPro" id="IPR051240">
    <property type="entry name" value="Mito_RNA-Proc/Resp"/>
</dbReference>
<dbReference type="PANTHER" id="PTHR47933:SF32">
    <property type="entry name" value="OS06G0152500 PROTEIN"/>
    <property type="match status" value="1"/>
</dbReference>
<name>A0A498J1T0_MALDO</name>
<evidence type="ECO:0000313" key="5">
    <source>
        <dbReference type="Proteomes" id="UP000290289"/>
    </source>
</evidence>
<evidence type="ECO:0000256" key="3">
    <source>
        <dbReference type="PROSITE-ProRule" id="PRU00708"/>
    </source>
</evidence>
<accession>A0A498J1T0</accession>
<evidence type="ECO:0008006" key="6">
    <source>
        <dbReference type="Google" id="ProtNLM"/>
    </source>
</evidence>
<dbReference type="Proteomes" id="UP000290289">
    <property type="component" value="Chromosome 10"/>
</dbReference>
<feature type="repeat" description="PPR" evidence="3">
    <location>
        <begin position="478"/>
        <end position="512"/>
    </location>
</feature>
<dbReference type="NCBIfam" id="TIGR00756">
    <property type="entry name" value="PPR"/>
    <property type="match status" value="6"/>
</dbReference>
<dbReference type="GO" id="GO:0003729">
    <property type="term" value="F:mRNA binding"/>
    <property type="evidence" value="ECO:0007669"/>
    <property type="project" value="TreeGrafter"/>
</dbReference>
<feature type="repeat" description="PPR" evidence="3">
    <location>
        <begin position="723"/>
        <end position="757"/>
    </location>
</feature>
<dbReference type="PANTHER" id="PTHR47933">
    <property type="entry name" value="PENTATRICOPEPTIDE REPEAT-CONTAINING PROTEIN 1, MITOCHONDRIAL"/>
    <property type="match status" value="1"/>
</dbReference>
<evidence type="ECO:0000256" key="2">
    <source>
        <dbReference type="ARBA" id="ARBA00022737"/>
    </source>
</evidence>
<comment type="similarity">
    <text evidence="1">Belongs to the PPR family. P subfamily.</text>
</comment>
<feature type="repeat" description="PPR" evidence="3">
    <location>
        <begin position="548"/>
        <end position="582"/>
    </location>
</feature>
<feature type="repeat" description="PPR" evidence="3">
    <location>
        <begin position="965"/>
        <end position="999"/>
    </location>
</feature>
<dbReference type="Pfam" id="PF13041">
    <property type="entry name" value="PPR_2"/>
    <property type="match status" value="2"/>
</dbReference>
<evidence type="ECO:0000256" key="1">
    <source>
        <dbReference type="ARBA" id="ARBA00007626"/>
    </source>
</evidence>
<comment type="caution">
    <text evidence="4">The sequence shown here is derived from an EMBL/GenBank/DDBJ whole genome shotgun (WGS) entry which is preliminary data.</text>
</comment>
<dbReference type="InterPro" id="IPR011990">
    <property type="entry name" value="TPR-like_helical_dom_sf"/>
</dbReference>
<organism evidence="4 5">
    <name type="scientific">Malus domestica</name>
    <name type="common">Apple</name>
    <name type="synonym">Pyrus malus</name>
    <dbReference type="NCBI Taxonomy" id="3750"/>
    <lineage>
        <taxon>Eukaryota</taxon>
        <taxon>Viridiplantae</taxon>
        <taxon>Streptophyta</taxon>
        <taxon>Embryophyta</taxon>
        <taxon>Tracheophyta</taxon>
        <taxon>Spermatophyta</taxon>
        <taxon>Magnoliopsida</taxon>
        <taxon>eudicotyledons</taxon>
        <taxon>Gunneridae</taxon>
        <taxon>Pentapetalae</taxon>
        <taxon>rosids</taxon>
        <taxon>fabids</taxon>
        <taxon>Rosales</taxon>
        <taxon>Rosaceae</taxon>
        <taxon>Amygdaloideae</taxon>
        <taxon>Maleae</taxon>
        <taxon>Malus</taxon>
    </lineage>
</organism>
<dbReference type="EMBL" id="RDQH01000336">
    <property type="protein sequence ID" value="RXH87932.1"/>
    <property type="molecule type" value="Genomic_DNA"/>
</dbReference>
<evidence type="ECO:0000313" key="4">
    <source>
        <dbReference type="EMBL" id="RXH87932.1"/>
    </source>
</evidence>
<sequence length="1007" mass="115013">MFPEALGCDLEQELKANGNLFEIQEYWVSMLIAREIVLQNAHDAKFRPANWQREEGNQLRLRWVRRQQQLGRQYRQINNTVVIMLISLRNLAKSKANTNCSLCSSSAAILDANSLLSTAAAAAAATTSSSVSGGYCFCCSLSPNASPAAAAFSTMARMTAARDVVLSFKEWFQTRNDALLDRIFLILKSSTDGDPAATTDRRLNGDSDMPLRYNIPYSSADLALSRLSLRLTEAFVLEVLRYGSNDHDVLSCLKFFDWAGRQPSFHHTRATFNAIFKILSKAKLMSLMLDFLSTYRKQRYAHTVRFHDTLVMGYAVAGKPHIALQLFGKMRFQGLDLDSFGYHVLLNALVEESCFDAVQVIAKQISLRGFENEITHSIMLKWFCKQKLLDQAEAYLRQLVSDGKPVTGHAVSVLVDALCKQKKFQHAGQLVEEFQDLGVAFMESAYSVWMRDLVQAGRLDGALEFLQNKKSLEGYVPDAFRYNTLICRLLKEDRLEEVCDLLMEMKEGKISPDKITMNAALCFFCKAGMVDVALELYNSRSEFGLTPNSMVYNYLINIFCGDGSIDEAYRVLKHSMEQGYFTGRKTFSILADSLCREGKLEKMKELVIFALERNFMPSDYTFDKFITTLCSTERVEDGYLVHAELNRINKVSKKKTYFSLINGFNRSSKGDIAARLLIEMQEKGHLPIRKLFKDVICCLCDMENPDKQFFTLLEMQLSCREPSRDIYNFFIYGAGHAKRPDLARQVFEMMQRSGIDPNVRSDVLMLQSYLKSERISDALNFFNDLHQRRKVMGRKLYSALIIGLCKAKKVEIAVNFLMEMKEKGVVPSDDCYEFLIQLLCQNKEFDMAVNLINDLEKVGRHITSFTGNILLLQSLKTAELYKSWVRLREERNEMSDRSMLGLLIGAFSGQIKVSRDIGNLEEAIEMCFPLDMFTHNLLIRRLSQSNMEHACALFEKMCQKGYEPNRWTYDALVEGFLRHGRTSEAKRWVEVMYRKGFYPTGRTNLLI</sequence>
<dbReference type="Gene3D" id="1.25.40.10">
    <property type="entry name" value="Tetratricopeptide repeat domain"/>
    <property type="match status" value="7"/>
</dbReference>
<feature type="repeat" description="PPR" evidence="3">
    <location>
        <begin position="793"/>
        <end position="827"/>
    </location>
</feature>
<keyword evidence="2" id="KW-0677">Repeat</keyword>
<dbReference type="Pfam" id="PF01535">
    <property type="entry name" value="PPR"/>
    <property type="match status" value="6"/>
</dbReference>
<feature type="repeat" description="PPR" evidence="3">
    <location>
        <begin position="513"/>
        <end position="547"/>
    </location>
</feature>
<dbReference type="Pfam" id="PF12854">
    <property type="entry name" value="PPR_1"/>
    <property type="match status" value="1"/>
</dbReference>
<dbReference type="PROSITE" id="PS51375">
    <property type="entry name" value="PPR"/>
    <property type="match status" value="8"/>
</dbReference>
<keyword evidence="5" id="KW-1185">Reference proteome</keyword>
<gene>
    <name evidence="4" type="ORF">DVH24_037577</name>
</gene>
<dbReference type="InterPro" id="IPR002885">
    <property type="entry name" value="PPR_rpt"/>
</dbReference>
<feature type="repeat" description="PPR" evidence="3">
    <location>
        <begin position="653"/>
        <end position="687"/>
    </location>
</feature>
<reference evidence="4 5" key="1">
    <citation type="submission" date="2018-10" db="EMBL/GenBank/DDBJ databases">
        <title>A high-quality apple genome assembly.</title>
        <authorList>
            <person name="Hu J."/>
        </authorList>
    </citation>
    <scope>NUCLEOTIDE SEQUENCE [LARGE SCALE GENOMIC DNA]</scope>
    <source>
        <strain evidence="5">cv. HFTH1</strain>
        <tissue evidence="4">Young leaf</tissue>
    </source>
</reference>
<protein>
    <recommendedName>
        <fullName evidence="6">Pentacotripeptide-repeat region of PRORP domain-containing protein</fullName>
    </recommendedName>
</protein>